<gene>
    <name evidence="1" type="ORF">CLV60_10117</name>
</gene>
<sequence length="39" mass="4710">MFPVLNVKQQMEVNTHPVIAGFDKDVFVWLYFTFNVRMF</sequence>
<evidence type="ECO:0000313" key="1">
    <source>
        <dbReference type="EMBL" id="PSL33648.1"/>
    </source>
</evidence>
<accession>A0A2P8GI67</accession>
<dbReference type="Proteomes" id="UP000241964">
    <property type="component" value="Unassembled WGS sequence"/>
</dbReference>
<comment type="caution">
    <text evidence="1">The sequence shown here is derived from an EMBL/GenBank/DDBJ whole genome shotgun (WGS) entry which is preliminary data.</text>
</comment>
<dbReference type="AlphaFoldDB" id="A0A2P8GI67"/>
<protein>
    <submittedName>
        <fullName evidence="1">Uncharacterized protein</fullName>
    </submittedName>
</protein>
<organism evidence="1 2">
    <name type="scientific">Dyadobacter jiangsuensis</name>
    <dbReference type="NCBI Taxonomy" id="1591085"/>
    <lineage>
        <taxon>Bacteria</taxon>
        <taxon>Pseudomonadati</taxon>
        <taxon>Bacteroidota</taxon>
        <taxon>Cytophagia</taxon>
        <taxon>Cytophagales</taxon>
        <taxon>Spirosomataceae</taxon>
        <taxon>Dyadobacter</taxon>
    </lineage>
</organism>
<reference evidence="1 2" key="1">
    <citation type="submission" date="2018-03" db="EMBL/GenBank/DDBJ databases">
        <title>Genomic Encyclopedia of Archaeal and Bacterial Type Strains, Phase II (KMG-II): from individual species to whole genera.</title>
        <authorList>
            <person name="Goeker M."/>
        </authorList>
    </citation>
    <scope>NUCLEOTIDE SEQUENCE [LARGE SCALE GENOMIC DNA]</scope>
    <source>
        <strain evidence="1 2">DSM 29057</strain>
    </source>
</reference>
<evidence type="ECO:0000313" key="2">
    <source>
        <dbReference type="Proteomes" id="UP000241964"/>
    </source>
</evidence>
<dbReference type="EMBL" id="PYAS01000001">
    <property type="protein sequence ID" value="PSL33648.1"/>
    <property type="molecule type" value="Genomic_DNA"/>
</dbReference>
<name>A0A2P8GI67_9BACT</name>
<proteinExistence type="predicted"/>
<keyword evidence="2" id="KW-1185">Reference proteome</keyword>